<evidence type="ECO:0008006" key="5">
    <source>
        <dbReference type="Google" id="ProtNLM"/>
    </source>
</evidence>
<keyword evidence="4" id="KW-1185">Reference proteome</keyword>
<proteinExistence type="predicted"/>
<feature type="compositionally biased region" description="Low complexity" evidence="2">
    <location>
        <begin position="29"/>
        <end position="42"/>
    </location>
</feature>
<reference evidence="3" key="1">
    <citation type="journal article" date="2020" name="Stud. Mycol.">
        <title>101 Dothideomycetes genomes: a test case for predicting lifestyles and emergence of pathogens.</title>
        <authorList>
            <person name="Haridas S."/>
            <person name="Albert R."/>
            <person name="Binder M."/>
            <person name="Bloem J."/>
            <person name="Labutti K."/>
            <person name="Salamov A."/>
            <person name="Andreopoulos B."/>
            <person name="Baker S."/>
            <person name="Barry K."/>
            <person name="Bills G."/>
            <person name="Bluhm B."/>
            <person name="Cannon C."/>
            <person name="Castanera R."/>
            <person name="Culley D."/>
            <person name="Daum C."/>
            <person name="Ezra D."/>
            <person name="Gonzalez J."/>
            <person name="Henrissat B."/>
            <person name="Kuo A."/>
            <person name="Liang C."/>
            <person name="Lipzen A."/>
            <person name="Lutzoni F."/>
            <person name="Magnuson J."/>
            <person name="Mondo S."/>
            <person name="Nolan M."/>
            <person name="Ohm R."/>
            <person name="Pangilinan J."/>
            <person name="Park H.-J."/>
            <person name="Ramirez L."/>
            <person name="Alfaro M."/>
            <person name="Sun H."/>
            <person name="Tritt A."/>
            <person name="Yoshinaga Y."/>
            <person name="Zwiers L.-H."/>
            <person name="Turgeon B."/>
            <person name="Goodwin S."/>
            <person name="Spatafora J."/>
            <person name="Crous P."/>
            <person name="Grigoriev I."/>
        </authorList>
    </citation>
    <scope>NUCLEOTIDE SEQUENCE</scope>
    <source>
        <strain evidence="3">CBS 119687</strain>
    </source>
</reference>
<dbReference type="RefSeq" id="XP_033527044.1">
    <property type="nucleotide sequence ID" value="XM_033670123.1"/>
</dbReference>
<accession>A0A6A6AP42</accession>
<feature type="region of interest" description="Disordered" evidence="2">
    <location>
        <begin position="24"/>
        <end position="58"/>
    </location>
</feature>
<organism evidence="3 4">
    <name type="scientific">Dothidotthia symphoricarpi CBS 119687</name>
    <dbReference type="NCBI Taxonomy" id="1392245"/>
    <lineage>
        <taxon>Eukaryota</taxon>
        <taxon>Fungi</taxon>
        <taxon>Dikarya</taxon>
        <taxon>Ascomycota</taxon>
        <taxon>Pezizomycotina</taxon>
        <taxon>Dothideomycetes</taxon>
        <taxon>Pleosporomycetidae</taxon>
        <taxon>Pleosporales</taxon>
        <taxon>Dothidotthiaceae</taxon>
        <taxon>Dothidotthia</taxon>
    </lineage>
</organism>
<name>A0A6A6AP42_9PLEO</name>
<evidence type="ECO:0000256" key="1">
    <source>
        <dbReference type="ARBA" id="ARBA00022786"/>
    </source>
</evidence>
<gene>
    <name evidence="3" type="ORF">P153DRAFT_382276</name>
</gene>
<dbReference type="AlphaFoldDB" id="A0A6A6AP42"/>
<dbReference type="Pfam" id="PF10471">
    <property type="entry name" value="ANAPC_CDC26"/>
    <property type="match status" value="1"/>
</dbReference>
<dbReference type="Proteomes" id="UP000799771">
    <property type="component" value="Unassembled WGS sequence"/>
</dbReference>
<evidence type="ECO:0000256" key="2">
    <source>
        <dbReference type="SAM" id="MobiDB-lite"/>
    </source>
</evidence>
<keyword evidence="1" id="KW-0833">Ubl conjugation pathway</keyword>
<dbReference type="GO" id="GO:0031145">
    <property type="term" value="P:anaphase-promoting complex-dependent catabolic process"/>
    <property type="evidence" value="ECO:0007669"/>
    <property type="project" value="InterPro"/>
</dbReference>
<dbReference type="GeneID" id="54410555"/>
<dbReference type="InterPro" id="IPR018860">
    <property type="entry name" value="APC_suCDC26"/>
</dbReference>
<sequence length="58" mass="6737">MLRRAPTTISLTANDIEQYDANRKRKLWEAQQQQEQQQQQQASSNAAKEKIPSRGRPL</sequence>
<evidence type="ECO:0000313" key="4">
    <source>
        <dbReference type="Proteomes" id="UP000799771"/>
    </source>
</evidence>
<evidence type="ECO:0000313" key="3">
    <source>
        <dbReference type="EMBL" id="KAF2132657.1"/>
    </source>
</evidence>
<dbReference type="GO" id="GO:0005680">
    <property type="term" value="C:anaphase-promoting complex"/>
    <property type="evidence" value="ECO:0007669"/>
    <property type="project" value="InterPro"/>
</dbReference>
<protein>
    <recommendedName>
        <fullName evidence="5">Anaphase-promoting complex, subunit CDC26</fullName>
    </recommendedName>
</protein>
<dbReference type="EMBL" id="ML977500">
    <property type="protein sequence ID" value="KAF2132657.1"/>
    <property type="molecule type" value="Genomic_DNA"/>
</dbReference>